<feature type="compositionally biased region" description="Basic and acidic residues" evidence="1">
    <location>
        <begin position="99"/>
        <end position="109"/>
    </location>
</feature>
<dbReference type="Proteomes" id="UP001529510">
    <property type="component" value="Unassembled WGS sequence"/>
</dbReference>
<feature type="non-terminal residue" evidence="2">
    <location>
        <position position="1"/>
    </location>
</feature>
<proteinExistence type="predicted"/>
<sequence>DLDIGARHVRLYVNSTLVFEGELEKGCGNQVFDYSNSIELQEPHLPECTSPSPVSSVHSLQDCSPHDPEPQESNADVSVVEIRQDKSDLVNPGSCAGEMQRDSLEREDSPPLDLTLPAGRTEAMKTVTTQPSSSRIPHWLQPLNRTATDEAEESRERERPQWLQNTAEPKSKHSVLPDISCNPVRACKEASSHKGLQRMASGEFSSDSLDLDPDLGLNYLRTEQDSHLEQHLTDRLDQGLDLWDERFERTERPISGRR</sequence>
<evidence type="ECO:0000313" key="2">
    <source>
        <dbReference type="EMBL" id="KAL0156194.1"/>
    </source>
</evidence>
<evidence type="ECO:0000313" key="3">
    <source>
        <dbReference type="Proteomes" id="UP001529510"/>
    </source>
</evidence>
<accession>A0ABD0N1Z2</accession>
<protein>
    <submittedName>
        <fullName evidence="2">Uncharacterized protein</fullName>
    </submittedName>
</protein>
<keyword evidence="3" id="KW-1185">Reference proteome</keyword>
<comment type="caution">
    <text evidence="2">The sequence shown here is derived from an EMBL/GenBank/DDBJ whole genome shotgun (WGS) entry which is preliminary data.</text>
</comment>
<feature type="compositionally biased region" description="Polar residues" evidence="1">
    <location>
        <begin position="49"/>
        <end position="62"/>
    </location>
</feature>
<feature type="region of interest" description="Disordered" evidence="1">
    <location>
        <begin position="48"/>
        <end position="75"/>
    </location>
</feature>
<gene>
    <name evidence="2" type="ORF">M9458_047440</name>
</gene>
<evidence type="ECO:0000256" key="1">
    <source>
        <dbReference type="SAM" id="MobiDB-lite"/>
    </source>
</evidence>
<dbReference type="EMBL" id="JAMKFB020000024">
    <property type="protein sequence ID" value="KAL0156194.1"/>
    <property type="molecule type" value="Genomic_DNA"/>
</dbReference>
<name>A0ABD0N1Z2_CIRMR</name>
<organism evidence="2 3">
    <name type="scientific">Cirrhinus mrigala</name>
    <name type="common">Mrigala</name>
    <dbReference type="NCBI Taxonomy" id="683832"/>
    <lineage>
        <taxon>Eukaryota</taxon>
        <taxon>Metazoa</taxon>
        <taxon>Chordata</taxon>
        <taxon>Craniata</taxon>
        <taxon>Vertebrata</taxon>
        <taxon>Euteleostomi</taxon>
        <taxon>Actinopterygii</taxon>
        <taxon>Neopterygii</taxon>
        <taxon>Teleostei</taxon>
        <taxon>Ostariophysi</taxon>
        <taxon>Cypriniformes</taxon>
        <taxon>Cyprinidae</taxon>
        <taxon>Labeoninae</taxon>
        <taxon>Labeonini</taxon>
        <taxon>Cirrhinus</taxon>
    </lineage>
</organism>
<dbReference type="AlphaFoldDB" id="A0ABD0N1Z2"/>
<reference evidence="2 3" key="1">
    <citation type="submission" date="2024-05" db="EMBL/GenBank/DDBJ databases">
        <title>Genome sequencing and assembly of Indian major carp, Cirrhinus mrigala (Hamilton, 1822).</title>
        <authorList>
            <person name="Mohindra V."/>
            <person name="Chowdhury L.M."/>
            <person name="Lal K."/>
            <person name="Jena J.K."/>
        </authorList>
    </citation>
    <scope>NUCLEOTIDE SEQUENCE [LARGE SCALE GENOMIC DNA]</scope>
    <source>
        <strain evidence="2">CM1030</strain>
        <tissue evidence="2">Blood</tissue>
    </source>
</reference>
<feature type="region of interest" description="Disordered" evidence="1">
    <location>
        <begin position="88"/>
        <end position="116"/>
    </location>
</feature>
<feature type="region of interest" description="Disordered" evidence="1">
    <location>
        <begin position="145"/>
        <end position="177"/>
    </location>
</feature>
<feature type="non-terminal residue" evidence="2">
    <location>
        <position position="258"/>
    </location>
</feature>